<evidence type="ECO:0000259" key="1">
    <source>
        <dbReference type="Pfam" id="PF21834"/>
    </source>
</evidence>
<feature type="domain" description="DUF6894" evidence="1">
    <location>
        <begin position="32"/>
        <end position="98"/>
    </location>
</feature>
<sequence length="113" mass="12320">MHGPGSTAIGAGPKWCGERCEPGAKSAVTVQRYHFHCVGCGGDAVFDLTGRWVPRLQALGPQADRVARTLMDGAPDTDWSGWLVDVHDARGRRALTRPFIEVRFDSTSTQRGR</sequence>
<reference evidence="3" key="1">
    <citation type="submission" date="2016-10" db="EMBL/GenBank/DDBJ databases">
        <authorList>
            <person name="Varghese N."/>
            <person name="Submissions S."/>
        </authorList>
    </citation>
    <scope>NUCLEOTIDE SEQUENCE [LARGE SCALE GENOMIC DNA]</scope>
    <source>
        <strain evidence="3">CGMCC 1.6474</strain>
    </source>
</reference>
<keyword evidence="3" id="KW-1185">Reference proteome</keyword>
<name>A0A1I4CY54_9HYPH</name>
<dbReference type="Pfam" id="PF21834">
    <property type="entry name" value="DUF6894"/>
    <property type="match status" value="1"/>
</dbReference>
<dbReference type="AlphaFoldDB" id="A0A1I4CY54"/>
<dbReference type="EMBL" id="FOSV01000005">
    <property type="protein sequence ID" value="SFK86244.1"/>
    <property type="molecule type" value="Genomic_DNA"/>
</dbReference>
<proteinExistence type="predicted"/>
<evidence type="ECO:0000313" key="3">
    <source>
        <dbReference type="Proteomes" id="UP000198804"/>
    </source>
</evidence>
<evidence type="ECO:0000313" key="2">
    <source>
        <dbReference type="EMBL" id="SFK86244.1"/>
    </source>
</evidence>
<dbReference type="Proteomes" id="UP000198804">
    <property type="component" value="Unassembled WGS sequence"/>
</dbReference>
<dbReference type="InterPro" id="IPR054189">
    <property type="entry name" value="DUF6894"/>
</dbReference>
<dbReference type="STRING" id="414703.SAMN04488125_10586"/>
<organism evidence="2 3">
    <name type="scientific">Methylorubrum salsuginis</name>
    <dbReference type="NCBI Taxonomy" id="414703"/>
    <lineage>
        <taxon>Bacteria</taxon>
        <taxon>Pseudomonadati</taxon>
        <taxon>Pseudomonadota</taxon>
        <taxon>Alphaproteobacteria</taxon>
        <taxon>Hyphomicrobiales</taxon>
        <taxon>Methylobacteriaceae</taxon>
        <taxon>Methylorubrum</taxon>
    </lineage>
</organism>
<gene>
    <name evidence="2" type="ORF">SAMN04488125_10586</name>
</gene>
<accession>A0A1I4CY54</accession>
<protein>
    <recommendedName>
        <fullName evidence="1">DUF6894 domain-containing protein</fullName>
    </recommendedName>
</protein>